<feature type="transmembrane region" description="Helical" evidence="2">
    <location>
        <begin position="159"/>
        <end position="177"/>
    </location>
</feature>
<evidence type="ECO:0000259" key="3">
    <source>
        <dbReference type="Pfam" id="PF24841"/>
    </source>
</evidence>
<organism evidence="4 5">
    <name type="scientific">Polychaeton citri CBS 116435</name>
    <dbReference type="NCBI Taxonomy" id="1314669"/>
    <lineage>
        <taxon>Eukaryota</taxon>
        <taxon>Fungi</taxon>
        <taxon>Dikarya</taxon>
        <taxon>Ascomycota</taxon>
        <taxon>Pezizomycotina</taxon>
        <taxon>Dothideomycetes</taxon>
        <taxon>Dothideomycetidae</taxon>
        <taxon>Capnodiales</taxon>
        <taxon>Capnodiaceae</taxon>
        <taxon>Polychaeton</taxon>
    </lineage>
</organism>
<gene>
    <name evidence="4" type="ORF">K431DRAFT_339444</name>
</gene>
<sequence length="228" mass="26182">MSEEREPRNRRERRAAAKESGKPMTASKHSPKIKMEQPDRSGPKTKTLLDVYEEKRELLDKGQPFDSKHNDGEVRDESGNILDAGLGPSEPLGPIEQAIFWAVLLSMLHFTLDVLVYNQYRQELEWWSIWSRTLTVFPILFLLIWLLKSETAKKFHLVKEVVCLAVATIGGCYLIHITNRYGYYAVMKQAPPVGTVWVWSVIEMSLPYALASVTVNLTFLFWKGHTIF</sequence>
<keyword evidence="2" id="KW-0472">Membrane</keyword>
<reference evidence="4" key="1">
    <citation type="journal article" date="2020" name="Stud. Mycol.">
        <title>101 Dothideomycetes genomes: a test case for predicting lifestyles and emergence of pathogens.</title>
        <authorList>
            <person name="Haridas S."/>
            <person name="Albert R."/>
            <person name="Binder M."/>
            <person name="Bloem J."/>
            <person name="Labutti K."/>
            <person name="Salamov A."/>
            <person name="Andreopoulos B."/>
            <person name="Baker S."/>
            <person name="Barry K."/>
            <person name="Bills G."/>
            <person name="Bluhm B."/>
            <person name="Cannon C."/>
            <person name="Castanera R."/>
            <person name="Culley D."/>
            <person name="Daum C."/>
            <person name="Ezra D."/>
            <person name="Gonzalez J."/>
            <person name="Henrissat B."/>
            <person name="Kuo A."/>
            <person name="Liang C."/>
            <person name="Lipzen A."/>
            <person name="Lutzoni F."/>
            <person name="Magnuson J."/>
            <person name="Mondo S."/>
            <person name="Nolan M."/>
            <person name="Ohm R."/>
            <person name="Pangilinan J."/>
            <person name="Park H.-J."/>
            <person name="Ramirez L."/>
            <person name="Alfaro M."/>
            <person name="Sun H."/>
            <person name="Tritt A."/>
            <person name="Yoshinaga Y."/>
            <person name="Zwiers L.-H."/>
            <person name="Turgeon B."/>
            <person name="Goodwin S."/>
            <person name="Spatafora J."/>
            <person name="Crous P."/>
            <person name="Grigoriev I."/>
        </authorList>
    </citation>
    <scope>NUCLEOTIDE SEQUENCE</scope>
    <source>
        <strain evidence="4">CBS 116435</strain>
    </source>
</reference>
<keyword evidence="2" id="KW-1133">Transmembrane helix</keyword>
<feature type="region of interest" description="Disordered" evidence="1">
    <location>
        <begin position="1"/>
        <end position="46"/>
    </location>
</feature>
<evidence type="ECO:0000313" key="4">
    <source>
        <dbReference type="EMBL" id="KAF2720395.1"/>
    </source>
</evidence>
<dbReference type="AlphaFoldDB" id="A0A9P4Q6D4"/>
<keyword evidence="5" id="KW-1185">Reference proteome</keyword>
<feature type="transmembrane region" description="Helical" evidence="2">
    <location>
        <begin position="197"/>
        <end position="222"/>
    </location>
</feature>
<dbReference type="EMBL" id="MU003800">
    <property type="protein sequence ID" value="KAF2720395.1"/>
    <property type="molecule type" value="Genomic_DNA"/>
</dbReference>
<dbReference type="OrthoDB" id="5597489at2759"/>
<dbReference type="Pfam" id="PF24841">
    <property type="entry name" value="DUF7719"/>
    <property type="match status" value="1"/>
</dbReference>
<feature type="compositionally biased region" description="Basic and acidic residues" evidence="1">
    <location>
        <begin position="1"/>
        <end position="21"/>
    </location>
</feature>
<keyword evidence="2" id="KW-0812">Transmembrane</keyword>
<comment type="caution">
    <text evidence="4">The sequence shown here is derived from an EMBL/GenBank/DDBJ whole genome shotgun (WGS) entry which is preliminary data.</text>
</comment>
<feature type="transmembrane region" description="Helical" evidence="2">
    <location>
        <begin position="129"/>
        <end position="147"/>
    </location>
</feature>
<evidence type="ECO:0000313" key="5">
    <source>
        <dbReference type="Proteomes" id="UP000799441"/>
    </source>
</evidence>
<evidence type="ECO:0000256" key="1">
    <source>
        <dbReference type="SAM" id="MobiDB-lite"/>
    </source>
</evidence>
<feature type="compositionally biased region" description="Basic and acidic residues" evidence="1">
    <location>
        <begin position="33"/>
        <end position="42"/>
    </location>
</feature>
<feature type="domain" description="DUF7719" evidence="3">
    <location>
        <begin position="160"/>
        <end position="227"/>
    </location>
</feature>
<protein>
    <recommendedName>
        <fullName evidence="3">DUF7719 domain-containing protein</fullName>
    </recommendedName>
</protein>
<dbReference type="InterPro" id="IPR056136">
    <property type="entry name" value="DUF7719"/>
</dbReference>
<dbReference type="Proteomes" id="UP000799441">
    <property type="component" value="Unassembled WGS sequence"/>
</dbReference>
<accession>A0A9P4Q6D4</accession>
<name>A0A9P4Q6D4_9PEZI</name>
<feature type="transmembrane region" description="Helical" evidence="2">
    <location>
        <begin position="98"/>
        <end position="117"/>
    </location>
</feature>
<dbReference type="PANTHER" id="PTHR37846:SF1">
    <property type="entry name" value="DEACETYLASE-LIKE PROTEIN"/>
    <property type="match status" value="1"/>
</dbReference>
<evidence type="ECO:0000256" key="2">
    <source>
        <dbReference type="SAM" id="Phobius"/>
    </source>
</evidence>
<dbReference type="PANTHER" id="PTHR37846">
    <property type="entry name" value="YALI0B21296P"/>
    <property type="match status" value="1"/>
</dbReference>
<proteinExistence type="predicted"/>